<dbReference type="SMART" id="SM00091">
    <property type="entry name" value="PAS"/>
    <property type="match status" value="2"/>
</dbReference>
<dbReference type="PANTHER" id="PTHR43304">
    <property type="entry name" value="PHYTOCHROME-LIKE PROTEIN CPH1"/>
    <property type="match status" value="1"/>
</dbReference>
<evidence type="ECO:0000256" key="4">
    <source>
        <dbReference type="ARBA" id="ARBA00022679"/>
    </source>
</evidence>
<gene>
    <name evidence="7" type="ORF">S01H4_15340</name>
</gene>
<organism evidence="7">
    <name type="scientific">marine sediment metagenome</name>
    <dbReference type="NCBI Taxonomy" id="412755"/>
    <lineage>
        <taxon>unclassified sequences</taxon>
        <taxon>metagenomes</taxon>
        <taxon>ecological metagenomes</taxon>
    </lineage>
</organism>
<dbReference type="Gene3D" id="3.30.450.20">
    <property type="entry name" value="PAS domain"/>
    <property type="match status" value="2"/>
</dbReference>
<dbReference type="SUPFAM" id="SSF55785">
    <property type="entry name" value="PYP-like sensor domain (PAS domain)"/>
    <property type="match status" value="2"/>
</dbReference>
<accession>X1AFX7</accession>
<evidence type="ECO:0000256" key="2">
    <source>
        <dbReference type="ARBA" id="ARBA00012438"/>
    </source>
</evidence>
<dbReference type="InterPro" id="IPR013656">
    <property type="entry name" value="PAS_4"/>
</dbReference>
<dbReference type="InterPro" id="IPR052162">
    <property type="entry name" value="Sensor_kinase/Photoreceptor"/>
</dbReference>
<evidence type="ECO:0000259" key="6">
    <source>
        <dbReference type="PROSITE" id="PS50112"/>
    </source>
</evidence>
<reference evidence="7" key="1">
    <citation type="journal article" date="2014" name="Front. Microbiol.">
        <title>High frequency of phylogenetically diverse reductive dehalogenase-homologous genes in deep subseafloor sedimentary metagenomes.</title>
        <authorList>
            <person name="Kawai M."/>
            <person name="Futagami T."/>
            <person name="Toyoda A."/>
            <person name="Takaki Y."/>
            <person name="Nishi S."/>
            <person name="Hori S."/>
            <person name="Arai W."/>
            <person name="Tsubouchi T."/>
            <person name="Morono Y."/>
            <person name="Uchiyama I."/>
            <person name="Ito T."/>
            <person name="Fujiyama A."/>
            <person name="Inagaki F."/>
            <person name="Takami H."/>
        </authorList>
    </citation>
    <scope>NUCLEOTIDE SEQUENCE</scope>
    <source>
        <strain evidence="7">Expedition CK06-06</strain>
    </source>
</reference>
<dbReference type="InterPro" id="IPR000014">
    <property type="entry name" value="PAS"/>
</dbReference>
<dbReference type="PANTHER" id="PTHR43304:SF1">
    <property type="entry name" value="PAC DOMAIN-CONTAINING PROTEIN"/>
    <property type="match status" value="1"/>
</dbReference>
<feature type="non-terminal residue" evidence="7">
    <location>
        <position position="237"/>
    </location>
</feature>
<comment type="caution">
    <text evidence="7">The sequence shown here is derived from an EMBL/GenBank/DDBJ whole genome shotgun (WGS) entry which is preliminary data.</text>
</comment>
<dbReference type="GO" id="GO:0004673">
    <property type="term" value="F:protein histidine kinase activity"/>
    <property type="evidence" value="ECO:0007669"/>
    <property type="project" value="UniProtKB-EC"/>
</dbReference>
<evidence type="ECO:0000313" key="7">
    <source>
        <dbReference type="EMBL" id="GAG68687.1"/>
    </source>
</evidence>
<comment type="catalytic activity">
    <reaction evidence="1">
        <text>ATP + protein L-histidine = ADP + protein N-phospho-L-histidine.</text>
        <dbReference type="EC" id="2.7.13.3"/>
    </reaction>
</comment>
<feature type="domain" description="PAS" evidence="6">
    <location>
        <begin position="15"/>
        <end position="85"/>
    </location>
</feature>
<dbReference type="Pfam" id="PF13426">
    <property type="entry name" value="PAS_9"/>
    <property type="match status" value="1"/>
</dbReference>
<feature type="domain" description="PAS" evidence="6">
    <location>
        <begin position="135"/>
        <end position="207"/>
    </location>
</feature>
<evidence type="ECO:0000256" key="5">
    <source>
        <dbReference type="ARBA" id="ARBA00022777"/>
    </source>
</evidence>
<keyword evidence="3" id="KW-0597">Phosphoprotein</keyword>
<evidence type="ECO:0000256" key="3">
    <source>
        <dbReference type="ARBA" id="ARBA00022553"/>
    </source>
</evidence>
<sequence length="237" mass="27502">MANDQKKINNGILKDLDFYHTLLDSITDSVFVLNRDWEYILVNQKAADLVKMTIEQLLNNKITILFPGIEKTKFYRLYEQVMKEKKIERTIDEFVHPDGSKGYYEVSVYPVPEGILCISRDITNSKTIEEELLKEKLFTETALNTQQDTFFIFEISTGKALRWNKAFRDISGYSDQEISTMKAPDSYYSEEDLKKAEETIETTLNESISNTEIYLITKSGKKIPFEYNTSIMKDSEG</sequence>
<dbReference type="NCBIfam" id="TIGR00229">
    <property type="entry name" value="sensory_box"/>
    <property type="match status" value="2"/>
</dbReference>
<keyword evidence="5" id="KW-0418">Kinase</keyword>
<keyword evidence="4" id="KW-0808">Transferase</keyword>
<dbReference type="CDD" id="cd00130">
    <property type="entry name" value="PAS"/>
    <property type="match status" value="2"/>
</dbReference>
<protein>
    <recommendedName>
        <fullName evidence="2">histidine kinase</fullName>
        <ecNumber evidence="2">2.7.13.3</ecNumber>
    </recommendedName>
</protein>
<proteinExistence type="predicted"/>
<dbReference type="AlphaFoldDB" id="X1AFX7"/>
<evidence type="ECO:0000256" key="1">
    <source>
        <dbReference type="ARBA" id="ARBA00000085"/>
    </source>
</evidence>
<dbReference type="Pfam" id="PF08448">
    <property type="entry name" value="PAS_4"/>
    <property type="match status" value="1"/>
</dbReference>
<name>X1AFX7_9ZZZZ</name>
<dbReference type="EC" id="2.7.13.3" evidence="2"/>
<dbReference type="PROSITE" id="PS50112">
    <property type="entry name" value="PAS"/>
    <property type="match status" value="2"/>
</dbReference>
<dbReference type="InterPro" id="IPR035965">
    <property type="entry name" value="PAS-like_dom_sf"/>
</dbReference>
<dbReference type="EMBL" id="BART01006725">
    <property type="protein sequence ID" value="GAG68687.1"/>
    <property type="molecule type" value="Genomic_DNA"/>
</dbReference>